<accession>A0AB35U530</accession>
<evidence type="ECO:0000313" key="2">
    <source>
        <dbReference type="EMBL" id="MDX8419497.1"/>
    </source>
</evidence>
<comment type="caution">
    <text evidence="2">The sequence shown here is derived from an EMBL/GenBank/DDBJ whole genome shotgun (WGS) entry which is preliminary data.</text>
</comment>
<organism evidence="2 3">
    <name type="scientific">Grylomicrobium aquisgranensis</name>
    <dbReference type="NCBI Taxonomy" id="2926318"/>
    <lineage>
        <taxon>Bacteria</taxon>
        <taxon>Bacillati</taxon>
        <taxon>Bacillota</taxon>
        <taxon>Erysipelotrichia</taxon>
        <taxon>Erysipelotrichales</taxon>
        <taxon>Erysipelotrichaceae</taxon>
        <taxon>Grylomicrobium</taxon>
    </lineage>
</organism>
<reference evidence="2 3" key="1">
    <citation type="submission" date="2022-03" db="EMBL/GenBank/DDBJ databases">
        <title>Novel taxa within the pig intestine.</title>
        <authorList>
            <person name="Wylensek D."/>
            <person name="Bishof K."/>
            <person name="Afrizal A."/>
            <person name="Clavel T."/>
        </authorList>
    </citation>
    <scope>NUCLEOTIDE SEQUENCE [LARGE SCALE GENOMIC DNA]</scope>
    <source>
        <strain evidence="2 3">CLA-KB-P133</strain>
    </source>
</reference>
<proteinExistence type="predicted"/>
<keyword evidence="3" id="KW-1185">Reference proteome</keyword>
<dbReference type="Proteomes" id="UP001286174">
    <property type="component" value="Unassembled WGS sequence"/>
</dbReference>
<gene>
    <name evidence="2" type="ORF">MOZ60_05235</name>
</gene>
<dbReference type="RefSeq" id="WP_108774265.1">
    <property type="nucleotide sequence ID" value="NZ_JALBUR010000009.1"/>
</dbReference>
<evidence type="ECO:0000256" key="1">
    <source>
        <dbReference type="SAM" id="MobiDB-lite"/>
    </source>
</evidence>
<dbReference type="AlphaFoldDB" id="A0AB35U530"/>
<dbReference type="EMBL" id="JALBUR010000009">
    <property type="protein sequence ID" value="MDX8419497.1"/>
    <property type="molecule type" value="Genomic_DNA"/>
</dbReference>
<sequence length="73" mass="8153">MSKKHGYWIHHRKPSDTVMGGYLYLPACDCSECGHTVNIEKPICPYCGTIMDRTAPADQEGPIEGEPETDKKD</sequence>
<feature type="region of interest" description="Disordered" evidence="1">
    <location>
        <begin position="54"/>
        <end position="73"/>
    </location>
</feature>
<protein>
    <submittedName>
        <fullName evidence="2">Uncharacterized protein</fullName>
    </submittedName>
</protein>
<evidence type="ECO:0000313" key="3">
    <source>
        <dbReference type="Proteomes" id="UP001286174"/>
    </source>
</evidence>
<name>A0AB35U530_9FIRM</name>